<evidence type="ECO:0000313" key="5">
    <source>
        <dbReference type="Proteomes" id="UP000789759"/>
    </source>
</evidence>
<dbReference type="InterPro" id="IPR011990">
    <property type="entry name" value="TPR-like_helical_dom_sf"/>
</dbReference>
<dbReference type="Pfam" id="PF08238">
    <property type="entry name" value="Sel1"/>
    <property type="match status" value="3"/>
</dbReference>
<reference evidence="4" key="1">
    <citation type="submission" date="2021-06" db="EMBL/GenBank/DDBJ databases">
        <authorList>
            <person name="Kallberg Y."/>
            <person name="Tangrot J."/>
            <person name="Rosling A."/>
        </authorList>
    </citation>
    <scope>NUCLEOTIDE SEQUENCE</scope>
    <source>
        <strain evidence="4">FL966</strain>
    </source>
</reference>
<dbReference type="Gene3D" id="1.25.40.10">
    <property type="entry name" value="Tetratricopeptide repeat domain"/>
    <property type="match status" value="1"/>
</dbReference>
<comment type="caution">
    <text evidence="4">The sequence shown here is derived from an EMBL/GenBank/DDBJ whole genome shotgun (WGS) entry which is preliminary data.</text>
</comment>
<dbReference type="GO" id="GO:0007166">
    <property type="term" value="P:cell surface receptor signaling pathway"/>
    <property type="evidence" value="ECO:0007669"/>
    <property type="project" value="InterPro"/>
</dbReference>
<dbReference type="GO" id="GO:0005524">
    <property type="term" value="F:ATP binding"/>
    <property type="evidence" value="ECO:0007669"/>
    <property type="project" value="UniProtKB-KW"/>
</dbReference>
<dbReference type="CDD" id="cd00180">
    <property type="entry name" value="PKc"/>
    <property type="match status" value="1"/>
</dbReference>
<dbReference type="InterPro" id="IPR036537">
    <property type="entry name" value="Adaptor_Cbl_N_dom_sf"/>
</dbReference>
<proteinExistence type="predicted"/>
<dbReference type="InterPro" id="IPR050198">
    <property type="entry name" value="Non-receptor_tyrosine_kinases"/>
</dbReference>
<sequence>MAHLFISSDSNYDIDIQRKDLSDLKLIDSGGFGTVFKGIWNKGKENEQEVAIKYLIRKDTLQVKKDFIREHSKNVLVHNGKALLGDFGLSKYLLEENDGHISEREKSENGTPLDYKKIYEKCWSAIPSLRPEIPEILNCLNILKSSPTYQGDNVSMTFTESYCDSNCSSAQSFDESFDQIIIENWDNSYTSCPKTPLEEYVNFSALLQCIKEAYKLFEEIKVSYKNAQLNTRICGVLNRCINSAEYNLKNLEEERSNHATFATSENYRLFQIFLQNIRKIKDFIKAVSNIRGLKNRAQKTHSGFSLELIKIEFEQLLDEFNESMSSIKFESYIDKEAKNAVNGDIEETTKFLRDIQLNFKGNDNNIFNIIELTSTRLVTKRKFSDAEFLENSIQKVDNLNVVKLKRYNSNQKGLLCIHAALLKNLGNLVNIIKFYGILQDDSSSDSIFLVTEISEHGNLKEYYTNHKHLDLSVKLKFALDICIALVFLNAVNFLHRDLRSENILITTSLNAKITNFYHGRLNSDDTNDLEINIDRIKSTPPEILKRKHHSVRNYDSKSEIYSCMPQKYIDIMMRALEFEPNNRPTICDIFKVLHDVVNNPRISQRSGMRSLKRGMSQSSFSSIDNAVNEAKKENKNKQKALDYIDKFADLGNPKAIYYKGHFLQQKLHGKYKISAPNEYKRIQEEVARLFESASNKNFTIAHTKYGDCLFNGYGVVKNQAHAIGLYKKAANDDNAYAKYRLGIIYYEGLAGVEDKEEGAHYLKLAACENYKKAIDACKKYNITY</sequence>
<name>A0A9N9DSF1_9GLOM</name>
<evidence type="ECO:0000256" key="1">
    <source>
        <dbReference type="ARBA" id="ARBA00022741"/>
    </source>
</evidence>
<feature type="domain" description="Protein kinase" evidence="3">
    <location>
        <begin position="352"/>
        <end position="648"/>
    </location>
</feature>
<dbReference type="GO" id="GO:0004713">
    <property type="term" value="F:protein tyrosine kinase activity"/>
    <property type="evidence" value="ECO:0007669"/>
    <property type="project" value="InterPro"/>
</dbReference>
<dbReference type="InterPro" id="IPR020635">
    <property type="entry name" value="Tyr_kinase_cat_dom"/>
</dbReference>
<dbReference type="InterPro" id="IPR000719">
    <property type="entry name" value="Prot_kinase_dom"/>
</dbReference>
<dbReference type="Pfam" id="PF07714">
    <property type="entry name" value="PK_Tyr_Ser-Thr"/>
    <property type="match status" value="1"/>
</dbReference>
<dbReference type="Gene3D" id="1.10.510.10">
    <property type="entry name" value="Transferase(Phosphotransferase) domain 1"/>
    <property type="match status" value="1"/>
</dbReference>
<keyword evidence="2" id="KW-0067">ATP-binding</keyword>
<evidence type="ECO:0000256" key="2">
    <source>
        <dbReference type="ARBA" id="ARBA00022840"/>
    </source>
</evidence>
<evidence type="ECO:0000259" key="3">
    <source>
        <dbReference type="PROSITE" id="PS50011"/>
    </source>
</evidence>
<dbReference type="SMART" id="SM00219">
    <property type="entry name" value="TyrKc"/>
    <property type="match status" value="1"/>
</dbReference>
<dbReference type="EMBL" id="CAJVQA010006783">
    <property type="protein sequence ID" value="CAG8646314.1"/>
    <property type="molecule type" value="Genomic_DNA"/>
</dbReference>
<dbReference type="CDD" id="cd21037">
    <property type="entry name" value="MLKL_NTD"/>
    <property type="match status" value="1"/>
</dbReference>
<dbReference type="InterPro" id="IPR006597">
    <property type="entry name" value="Sel1-like"/>
</dbReference>
<gene>
    <name evidence="4" type="ORF">CPELLU_LOCUS9107</name>
</gene>
<keyword evidence="5" id="KW-1185">Reference proteome</keyword>
<evidence type="ECO:0000313" key="4">
    <source>
        <dbReference type="EMBL" id="CAG8646314.1"/>
    </source>
</evidence>
<dbReference type="InterPro" id="IPR011009">
    <property type="entry name" value="Kinase-like_dom_sf"/>
</dbReference>
<dbReference type="Gene3D" id="3.30.200.20">
    <property type="entry name" value="Phosphorylase Kinase, domain 1"/>
    <property type="match status" value="1"/>
</dbReference>
<dbReference type="SUPFAM" id="SSF56112">
    <property type="entry name" value="Protein kinase-like (PK-like)"/>
    <property type="match status" value="2"/>
</dbReference>
<dbReference type="PANTHER" id="PTHR24418">
    <property type="entry name" value="TYROSINE-PROTEIN KINASE"/>
    <property type="match status" value="1"/>
</dbReference>
<dbReference type="Gene3D" id="1.20.930.20">
    <property type="entry name" value="Adaptor protein Cbl, N-terminal domain"/>
    <property type="match status" value="1"/>
</dbReference>
<accession>A0A9N9DSF1</accession>
<protein>
    <submittedName>
        <fullName evidence="4">22938_t:CDS:1</fullName>
    </submittedName>
</protein>
<organism evidence="4 5">
    <name type="scientific">Cetraspora pellucida</name>
    <dbReference type="NCBI Taxonomy" id="1433469"/>
    <lineage>
        <taxon>Eukaryota</taxon>
        <taxon>Fungi</taxon>
        <taxon>Fungi incertae sedis</taxon>
        <taxon>Mucoromycota</taxon>
        <taxon>Glomeromycotina</taxon>
        <taxon>Glomeromycetes</taxon>
        <taxon>Diversisporales</taxon>
        <taxon>Gigasporaceae</taxon>
        <taxon>Cetraspora</taxon>
    </lineage>
</organism>
<keyword evidence="1" id="KW-0547">Nucleotide-binding</keyword>
<dbReference type="SMART" id="SM00671">
    <property type="entry name" value="SEL1"/>
    <property type="match status" value="2"/>
</dbReference>
<dbReference type="PROSITE" id="PS50011">
    <property type="entry name" value="PROTEIN_KINASE_DOM"/>
    <property type="match status" value="1"/>
</dbReference>
<dbReference type="OrthoDB" id="2426526at2759"/>
<dbReference type="InterPro" id="IPR059179">
    <property type="entry name" value="MLKL-like_MCAfunc"/>
</dbReference>
<dbReference type="PROSITE" id="PS00109">
    <property type="entry name" value="PROTEIN_KINASE_TYR"/>
    <property type="match status" value="1"/>
</dbReference>
<dbReference type="InterPro" id="IPR001245">
    <property type="entry name" value="Ser-Thr/Tyr_kinase_cat_dom"/>
</dbReference>
<dbReference type="AlphaFoldDB" id="A0A9N9DSF1"/>
<dbReference type="InterPro" id="IPR008266">
    <property type="entry name" value="Tyr_kinase_AS"/>
</dbReference>
<dbReference type="Proteomes" id="UP000789759">
    <property type="component" value="Unassembled WGS sequence"/>
</dbReference>
<dbReference type="SUPFAM" id="SSF81901">
    <property type="entry name" value="HCP-like"/>
    <property type="match status" value="1"/>
</dbReference>